<dbReference type="Gene3D" id="1.25.10.10">
    <property type="entry name" value="Leucine-rich Repeat Variant"/>
    <property type="match status" value="3"/>
</dbReference>
<evidence type="ECO:0000313" key="4">
    <source>
        <dbReference type="Proteomes" id="UP000010472"/>
    </source>
</evidence>
<evidence type="ECO:0000256" key="2">
    <source>
        <dbReference type="ARBA" id="ARBA00022738"/>
    </source>
</evidence>
<sequence length="429" mass="46730">MILNILSQAQTAAQQKDWSLVSQYLQQLITAKPEKNPETASQLTTAELEQVLYLALEVLNAGDFQERWDVAKVFPKLGENAIAPLITIMQDEDAEIELRWFAGRILAGFNHPTVVTSLIELIQSTEDEELVEMARTGLINLGSSAIDALTGLLSQEESRLLAVRSLAQIRSSQTIAPLLTVVKDQNVTVRATAIEALSSFHDARIPPILLSALQDLAAPVRKQAVVGLGLRPDLRDELDLVNHIKPLLYDFNIDVCGCAAIALGRLGTDDAATALFSILKSPATPEVLQLTVVRALAWINTSYSLDCLRQGLTSTPSVSQEIIMQLGRIEKPLKSQAADILIEFINSEQLAQQTNLKNSLALALGQLGEIKAIDTLIQMLADSDVQLHAIAALKTLAPQQAHQQLQQLAADTQLSVELKQGIAIALQEW</sequence>
<dbReference type="STRING" id="1173022.Cri9333_2973"/>
<dbReference type="EMBL" id="CP003620">
    <property type="protein sequence ID" value="AFZ13812.1"/>
    <property type="molecule type" value="Genomic_DNA"/>
</dbReference>
<dbReference type="InterPro" id="IPR011989">
    <property type="entry name" value="ARM-like"/>
</dbReference>
<dbReference type="eggNOG" id="COG1413">
    <property type="taxonomic scope" value="Bacteria"/>
</dbReference>
<dbReference type="AlphaFoldDB" id="K9W236"/>
<protein>
    <submittedName>
        <fullName evidence="3">PBS lyase HEAT domain protein repeat-containing protein</fullName>
    </submittedName>
</protein>
<dbReference type="Pfam" id="PF13646">
    <property type="entry name" value="HEAT_2"/>
    <property type="match status" value="1"/>
</dbReference>
<accession>K9W236</accession>
<dbReference type="RefSeq" id="WP_015203920.1">
    <property type="nucleotide sequence ID" value="NC_019753.1"/>
</dbReference>
<organism evidence="3 4">
    <name type="scientific">Crinalium epipsammum PCC 9333</name>
    <dbReference type="NCBI Taxonomy" id="1173022"/>
    <lineage>
        <taxon>Bacteria</taxon>
        <taxon>Bacillati</taxon>
        <taxon>Cyanobacteriota</taxon>
        <taxon>Cyanophyceae</taxon>
        <taxon>Gomontiellales</taxon>
        <taxon>Gomontiellaceae</taxon>
        <taxon>Crinalium</taxon>
    </lineage>
</organism>
<proteinExistence type="predicted"/>
<dbReference type="InterPro" id="IPR004155">
    <property type="entry name" value="PBS_lyase_HEAT"/>
</dbReference>
<dbReference type="InterPro" id="IPR011030">
    <property type="entry name" value="Lipovitellin_superhlx_dom"/>
</dbReference>
<dbReference type="SUPFAM" id="SSF48371">
    <property type="entry name" value="ARM repeat"/>
    <property type="match status" value="1"/>
</dbReference>
<dbReference type="SUPFAM" id="SSF48431">
    <property type="entry name" value="Lipovitellin-phosvitin complex, superhelical domain"/>
    <property type="match status" value="1"/>
</dbReference>
<keyword evidence="1" id="KW-0042">Antenna complex</keyword>
<evidence type="ECO:0000313" key="3">
    <source>
        <dbReference type="EMBL" id="AFZ13812.1"/>
    </source>
</evidence>
<dbReference type="HOGENOM" id="CLU_052019_0_0_3"/>
<dbReference type="SMART" id="SM00567">
    <property type="entry name" value="EZ_HEAT"/>
    <property type="match status" value="8"/>
</dbReference>
<gene>
    <name evidence="3" type="ORF">Cri9333_2973</name>
</gene>
<dbReference type="PATRIC" id="fig|1173022.3.peg.3218"/>
<keyword evidence="3" id="KW-0456">Lyase</keyword>
<dbReference type="InterPro" id="IPR016024">
    <property type="entry name" value="ARM-type_fold"/>
</dbReference>
<dbReference type="GO" id="GO:0030089">
    <property type="term" value="C:phycobilisome"/>
    <property type="evidence" value="ECO:0007669"/>
    <property type="project" value="UniProtKB-KW"/>
</dbReference>
<dbReference type="PANTHER" id="PTHR12697">
    <property type="entry name" value="PBS LYASE HEAT-LIKE PROTEIN"/>
    <property type="match status" value="1"/>
</dbReference>
<keyword evidence="2" id="KW-0605">Phycobilisome</keyword>
<evidence type="ECO:0000256" key="1">
    <source>
        <dbReference type="ARBA" id="ARBA00022549"/>
    </source>
</evidence>
<reference evidence="3 4" key="1">
    <citation type="submission" date="2012-06" db="EMBL/GenBank/DDBJ databases">
        <title>Finished chromosome of genome of Crinalium epipsammum PCC 9333.</title>
        <authorList>
            <consortium name="US DOE Joint Genome Institute"/>
            <person name="Gugger M."/>
            <person name="Coursin T."/>
            <person name="Rippka R."/>
            <person name="Tandeau De Marsac N."/>
            <person name="Huntemann M."/>
            <person name="Wei C.-L."/>
            <person name="Han J."/>
            <person name="Detter J.C."/>
            <person name="Han C."/>
            <person name="Tapia R."/>
            <person name="Davenport K."/>
            <person name="Daligault H."/>
            <person name="Erkkila T."/>
            <person name="Gu W."/>
            <person name="Munk A.C.C."/>
            <person name="Teshima H."/>
            <person name="Xu Y."/>
            <person name="Chain P."/>
            <person name="Chen A."/>
            <person name="Krypides N."/>
            <person name="Mavromatis K."/>
            <person name="Markowitz V."/>
            <person name="Szeto E."/>
            <person name="Ivanova N."/>
            <person name="Mikhailova N."/>
            <person name="Ovchinnikova G."/>
            <person name="Pagani I."/>
            <person name="Pati A."/>
            <person name="Goodwin L."/>
            <person name="Peters L."/>
            <person name="Pitluck S."/>
            <person name="Woyke T."/>
            <person name="Kerfeld C."/>
        </authorList>
    </citation>
    <scope>NUCLEOTIDE SEQUENCE [LARGE SCALE GENOMIC DNA]</scope>
    <source>
        <strain evidence="3 4">PCC 9333</strain>
    </source>
</reference>
<dbReference type="PANTHER" id="PTHR12697:SF5">
    <property type="entry name" value="DEOXYHYPUSINE HYDROXYLASE"/>
    <property type="match status" value="1"/>
</dbReference>
<dbReference type="GO" id="GO:0016491">
    <property type="term" value="F:oxidoreductase activity"/>
    <property type="evidence" value="ECO:0007669"/>
    <property type="project" value="TreeGrafter"/>
</dbReference>
<keyword evidence="4" id="KW-1185">Reference proteome</keyword>
<dbReference type="Pfam" id="PF03130">
    <property type="entry name" value="HEAT_PBS"/>
    <property type="match status" value="1"/>
</dbReference>
<dbReference type="Proteomes" id="UP000010472">
    <property type="component" value="Chromosome"/>
</dbReference>
<dbReference type="GO" id="GO:0016829">
    <property type="term" value="F:lyase activity"/>
    <property type="evidence" value="ECO:0007669"/>
    <property type="project" value="UniProtKB-KW"/>
</dbReference>
<name>K9W236_9CYAN</name>
<dbReference type="KEGG" id="cep:Cri9333_2973"/>